<dbReference type="Pfam" id="PF00664">
    <property type="entry name" value="ABC_membrane"/>
    <property type="match status" value="1"/>
</dbReference>
<dbReference type="InterPro" id="IPR003593">
    <property type="entry name" value="AAA+_ATPase"/>
</dbReference>
<keyword evidence="2 7" id="KW-0812">Transmembrane</keyword>
<dbReference type="SUPFAM" id="SSF52540">
    <property type="entry name" value="P-loop containing nucleoside triphosphate hydrolases"/>
    <property type="match status" value="1"/>
</dbReference>
<dbReference type="SUPFAM" id="SSF90123">
    <property type="entry name" value="ABC transporter transmembrane region"/>
    <property type="match status" value="1"/>
</dbReference>
<keyword evidence="11" id="KW-1185">Reference proteome</keyword>
<dbReference type="RefSeq" id="WP_377317929.1">
    <property type="nucleotide sequence ID" value="NZ_JBHUIY010000035.1"/>
</dbReference>
<feature type="transmembrane region" description="Helical" evidence="7">
    <location>
        <begin position="20"/>
        <end position="41"/>
    </location>
</feature>
<comment type="caution">
    <text evidence="10">The sequence shown here is derived from an EMBL/GenBank/DDBJ whole genome shotgun (WGS) entry which is preliminary data.</text>
</comment>
<reference evidence="11" key="1">
    <citation type="journal article" date="2019" name="Int. J. Syst. Evol. Microbiol.">
        <title>The Global Catalogue of Microorganisms (GCM) 10K type strain sequencing project: providing services to taxonomists for standard genome sequencing and annotation.</title>
        <authorList>
            <consortium name="The Broad Institute Genomics Platform"/>
            <consortium name="The Broad Institute Genome Sequencing Center for Infectious Disease"/>
            <person name="Wu L."/>
            <person name="Ma J."/>
        </authorList>
    </citation>
    <scope>NUCLEOTIDE SEQUENCE [LARGE SCALE GENOMIC DNA]</scope>
    <source>
        <strain evidence="11">KCTC 15012</strain>
    </source>
</reference>
<evidence type="ECO:0000313" key="10">
    <source>
        <dbReference type="EMBL" id="MFD2235083.1"/>
    </source>
</evidence>
<evidence type="ECO:0000256" key="1">
    <source>
        <dbReference type="ARBA" id="ARBA00004651"/>
    </source>
</evidence>
<evidence type="ECO:0000256" key="3">
    <source>
        <dbReference type="ARBA" id="ARBA00022741"/>
    </source>
</evidence>
<keyword evidence="3" id="KW-0547">Nucleotide-binding</keyword>
<evidence type="ECO:0000256" key="5">
    <source>
        <dbReference type="ARBA" id="ARBA00022989"/>
    </source>
</evidence>
<organism evidence="10 11">
    <name type="scientific">Phaeospirillum tilakii</name>
    <dbReference type="NCBI Taxonomy" id="741673"/>
    <lineage>
        <taxon>Bacteria</taxon>
        <taxon>Pseudomonadati</taxon>
        <taxon>Pseudomonadota</taxon>
        <taxon>Alphaproteobacteria</taxon>
        <taxon>Rhodospirillales</taxon>
        <taxon>Rhodospirillaceae</taxon>
        <taxon>Phaeospirillum</taxon>
    </lineage>
</organism>
<evidence type="ECO:0000256" key="2">
    <source>
        <dbReference type="ARBA" id="ARBA00022692"/>
    </source>
</evidence>
<keyword evidence="4 10" id="KW-0067">ATP-binding</keyword>
<dbReference type="InterPro" id="IPR011527">
    <property type="entry name" value="ABC1_TM_dom"/>
</dbReference>
<dbReference type="Gene3D" id="3.40.50.300">
    <property type="entry name" value="P-loop containing nucleotide triphosphate hydrolases"/>
    <property type="match status" value="1"/>
</dbReference>
<feature type="transmembrane region" description="Helical" evidence="7">
    <location>
        <begin position="127"/>
        <end position="148"/>
    </location>
</feature>
<keyword evidence="5 7" id="KW-1133">Transmembrane helix</keyword>
<feature type="domain" description="ABC transmembrane type-1" evidence="9">
    <location>
        <begin position="21"/>
        <end position="299"/>
    </location>
</feature>
<proteinExistence type="predicted"/>
<evidence type="ECO:0000259" key="8">
    <source>
        <dbReference type="PROSITE" id="PS50893"/>
    </source>
</evidence>
<evidence type="ECO:0000259" key="9">
    <source>
        <dbReference type="PROSITE" id="PS50929"/>
    </source>
</evidence>
<dbReference type="PANTHER" id="PTHR24221:SF654">
    <property type="entry name" value="ATP-BINDING CASSETTE SUB-FAMILY B MEMBER 6"/>
    <property type="match status" value="1"/>
</dbReference>
<gene>
    <name evidence="10" type="ORF">ACFSNB_14820</name>
</gene>
<evidence type="ECO:0000256" key="7">
    <source>
        <dbReference type="SAM" id="Phobius"/>
    </source>
</evidence>
<feature type="transmembrane region" description="Helical" evidence="7">
    <location>
        <begin position="154"/>
        <end position="170"/>
    </location>
</feature>
<comment type="subcellular location">
    <subcellularLocation>
        <location evidence="1">Cell membrane</location>
        <topology evidence="1">Multi-pass membrane protein</topology>
    </subcellularLocation>
</comment>
<keyword evidence="6 7" id="KW-0472">Membrane</keyword>
<feature type="transmembrane region" description="Helical" evidence="7">
    <location>
        <begin position="241"/>
        <end position="267"/>
    </location>
</feature>
<dbReference type="PROSITE" id="PS50893">
    <property type="entry name" value="ABC_TRANSPORTER_2"/>
    <property type="match status" value="1"/>
</dbReference>
<evidence type="ECO:0000313" key="11">
    <source>
        <dbReference type="Proteomes" id="UP001597296"/>
    </source>
</evidence>
<dbReference type="InterPro" id="IPR003439">
    <property type="entry name" value="ABC_transporter-like_ATP-bd"/>
</dbReference>
<feature type="transmembrane region" description="Helical" evidence="7">
    <location>
        <begin position="53"/>
        <end position="70"/>
    </location>
</feature>
<dbReference type="EMBL" id="JBHUIY010000035">
    <property type="protein sequence ID" value="MFD2235083.1"/>
    <property type="molecule type" value="Genomic_DNA"/>
</dbReference>
<protein>
    <submittedName>
        <fullName evidence="10">ABC transporter ATP-binding protein</fullName>
    </submittedName>
</protein>
<evidence type="ECO:0000256" key="6">
    <source>
        <dbReference type="ARBA" id="ARBA00023136"/>
    </source>
</evidence>
<dbReference type="GO" id="GO:0005524">
    <property type="term" value="F:ATP binding"/>
    <property type="evidence" value="ECO:0007669"/>
    <property type="project" value="UniProtKB-KW"/>
</dbReference>
<evidence type="ECO:0000256" key="4">
    <source>
        <dbReference type="ARBA" id="ARBA00022840"/>
    </source>
</evidence>
<dbReference type="InterPro" id="IPR027417">
    <property type="entry name" value="P-loop_NTPase"/>
</dbReference>
<dbReference type="PROSITE" id="PS00211">
    <property type="entry name" value="ABC_TRANSPORTER_1"/>
    <property type="match status" value="1"/>
</dbReference>
<sequence length="594" mass="63408">MLRDLAKILGPRHAGALRVYLAWLVAYAVLEGAAIALLVPVLKALLSSDPAGATPWLLTLAGAVAVYYLARHQQTMKGFALALVVLTTLHDRLGDHVATLPLGWFSSEKVGRLAQSATGGTMMVTNVFAHLMTPVASGVLTPATIALAMLLFDWRLGLATLACVPLIYLAHRWSSRWIGRTEEAVDAAGAEAGNRVVEFARHQQVLRAFGRTSDGYPPLDAAIAAQQAAGGSMLRNTIPRLLVGGLSVHLAFLALISVGLTLALTGAVDPVELVALLALAARFAGPLAEAAGRTGLLRMAANDLHRLAEIFDQPALPQPATPAAPTRPGTIAFERVTFAYRPDQPVLHDLSFQIPARTLTAIVGPSGSGKTTITRLLLRFFDVSSGRVLVGGTDVRAQDSETLMAQMAPVMQEVYLFDDTIEANIRIGRPDAGEDEVREAARLAGVEEIVARLPQGWNTPVGEAGSLLSGGERQRVALARAVLKDAPIVLLDEATAALDPENEHFVQATIQRLKQRATVVVIAHRLPTIAAADRILVLDGGRLVESGNHRDLLARNGRYAAFWRERRRAHGWRLVPEAGPAAQPKRHPGPGVPA</sequence>
<feature type="domain" description="ABC transporter" evidence="8">
    <location>
        <begin position="331"/>
        <end position="565"/>
    </location>
</feature>
<dbReference type="Gene3D" id="1.20.1560.10">
    <property type="entry name" value="ABC transporter type 1, transmembrane domain"/>
    <property type="match status" value="1"/>
</dbReference>
<dbReference type="InterPro" id="IPR039421">
    <property type="entry name" value="Type_1_exporter"/>
</dbReference>
<name>A0ABW5CE33_9PROT</name>
<dbReference type="InterPro" id="IPR036640">
    <property type="entry name" value="ABC1_TM_sf"/>
</dbReference>
<dbReference type="SMART" id="SM00382">
    <property type="entry name" value="AAA"/>
    <property type="match status" value="1"/>
</dbReference>
<dbReference type="PROSITE" id="PS50929">
    <property type="entry name" value="ABC_TM1F"/>
    <property type="match status" value="1"/>
</dbReference>
<dbReference type="Pfam" id="PF00005">
    <property type="entry name" value="ABC_tran"/>
    <property type="match status" value="1"/>
</dbReference>
<dbReference type="Proteomes" id="UP001597296">
    <property type="component" value="Unassembled WGS sequence"/>
</dbReference>
<dbReference type="InterPro" id="IPR017871">
    <property type="entry name" value="ABC_transporter-like_CS"/>
</dbReference>
<dbReference type="PANTHER" id="PTHR24221">
    <property type="entry name" value="ATP-BINDING CASSETTE SUB-FAMILY B"/>
    <property type="match status" value="1"/>
</dbReference>
<accession>A0ABW5CE33</accession>